<reference evidence="2 3" key="1">
    <citation type="submission" date="2023-08" db="EMBL/GenBank/DDBJ databases">
        <authorList>
            <person name="Du S."/>
            <person name="Wu Z."/>
            <person name="Wu Y."/>
            <person name="Yang M."/>
            <person name="Shao J."/>
            <person name="Liu H."/>
            <person name="Zhao Y."/>
            <person name="Zhang Z."/>
        </authorList>
    </citation>
    <scope>NUCLEOTIDE SEQUENCE [LARGE SCALE GENOMIC DNA]</scope>
</reference>
<keyword evidence="1" id="KW-0812">Transmembrane</keyword>
<organism evidence="2 3">
    <name type="scientific">Roseobacter phage CRP-114</name>
    <dbReference type="NCBI Taxonomy" id="3072842"/>
    <lineage>
        <taxon>Viruses</taxon>
        <taxon>Duplodnaviria</taxon>
        <taxon>Heunggongvirae</taxon>
        <taxon>Uroviricota</taxon>
        <taxon>Caudoviricetes</taxon>
        <taxon>Autographivirales</taxon>
        <taxon>Autographivirales incertae sedis</taxon>
        <taxon>Dynamenevirus</taxon>
        <taxon>Dynamenevirus CRP114</taxon>
    </lineage>
</organism>
<proteinExistence type="predicted"/>
<gene>
    <name evidence="2" type="ORF">CRP114_gp46</name>
</gene>
<evidence type="ECO:0000313" key="2">
    <source>
        <dbReference type="EMBL" id="WMM95245.1"/>
    </source>
</evidence>
<accession>A0AAX3ZW85</accession>
<keyword evidence="1" id="KW-0472">Membrane</keyword>
<keyword evidence="3" id="KW-1185">Reference proteome</keyword>
<sequence length="155" mass="16476">MIEVLALAGAVGTISKSISSAVKAGKDLNSLMPAFGKLAKLEADINIAEKGKHKGPLGRLTSTESEGFAIAQAKMAHKEAMSELRSICQLFGPPGMWDTVVREQAAARKRRKEALEAQAAKRDKIFYILSILVGVIIFSVGTAALLWGACILAKP</sequence>
<evidence type="ECO:0000256" key="1">
    <source>
        <dbReference type="SAM" id="Phobius"/>
    </source>
</evidence>
<dbReference type="EMBL" id="OR420740">
    <property type="protein sequence ID" value="WMM95245.1"/>
    <property type="molecule type" value="Genomic_DNA"/>
</dbReference>
<name>A0AAX3ZW85_9CAUD</name>
<evidence type="ECO:0000313" key="3">
    <source>
        <dbReference type="Proteomes" id="UP001301566"/>
    </source>
</evidence>
<keyword evidence="1" id="KW-1133">Transmembrane helix</keyword>
<protein>
    <submittedName>
        <fullName evidence="2">Uncharacterized protein</fullName>
    </submittedName>
</protein>
<dbReference type="Proteomes" id="UP001301566">
    <property type="component" value="Segment"/>
</dbReference>
<feature type="transmembrane region" description="Helical" evidence="1">
    <location>
        <begin position="125"/>
        <end position="153"/>
    </location>
</feature>